<name>A0A941F5Y4_9BACT</name>
<keyword evidence="4" id="KW-1185">Reference proteome</keyword>
<gene>
    <name evidence="3" type="ORF">KDU71_13145</name>
</gene>
<evidence type="ECO:0000256" key="1">
    <source>
        <dbReference type="PROSITE-ProRule" id="PRU00703"/>
    </source>
</evidence>
<dbReference type="CDD" id="cd17783">
    <property type="entry name" value="CBS_pair_bac"/>
    <property type="match status" value="1"/>
</dbReference>
<dbReference type="InterPro" id="IPR000644">
    <property type="entry name" value="CBS_dom"/>
</dbReference>
<dbReference type="RefSeq" id="WP_212191539.1">
    <property type="nucleotide sequence ID" value="NZ_JAGTAR010000019.1"/>
</dbReference>
<keyword evidence="1" id="KW-0129">CBS domain</keyword>
<dbReference type="Proteomes" id="UP000679220">
    <property type="component" value="Unassembled WGS sequence"/>
</dbReference>
<dbReference type="Pfam" id="PF00571">
    <property type="entry name" value="CBS"/>
    <property type="match status" value="1"/>
</dbReference>
<sequence length="221" mass="24801">MLAKELISEVVPSLKTSDSGLDALNWMEVFRVSHLPIVNNRAFLGLISDVDIYDFNKAEEALGNHALSYARPFVFEHQHIFDVIELASRLKLTVVPVVDKEENYLGLITQSDLLQTFAGLIAAHTEGGIIELELMPRDYSLAEIARIVEDADAKILSLYVSQPVDADKLCIAIKLNRIDVGPVLNAFDRYDYSVKATYVGDNAYDDTVKKNYDALMRYLNM</sequence>
<dbReference type="PROSITE" id="PS51371">
    <property type="entry name" value="CBS"/>
    <property type="match status" value="1"/>
</dbReference>
<dbReference type="Gene3D" id="3.10.580.10">
    <property type="entry name" value="CBS-domain"/>
    <property type="match status" value="1"/>
</dbReference>
<dbReference type="InterPro" id="IPR046342">
    <property type="entry name" value="CBS_dom_sf"/>
</dbReference>
<evidence type="ECO:0000259" key="2">
    <source>
        <dbReference type="PROSITE" id="PS51371"/>
    </source>
</evidence>
<comment type="caution">
    <text evidence="3">The sequence shown here is derived from an EMBL/GenBank/DDBJ whole genome shotgun (WGS) entry which is preliminary data.</text>
</comment>
<feature type="domain" description="CBS" evidence="2">
    <location>
        <begin position="67"/>
        <end position="126"/>
    </location>
</feature>
<dbReference type="AlphaFoldDB" id="A0A941F5Y4"/>
<dbReference type="EMBL" id="JAGTAR010000019">
    <property type="protein sequence ID" value="MBR8536513.1"/>
    <property type="molecule type" value="Genomic_DNA"/>
</dbReference>
<evidence type="ECO:0000313" key="3">
    <source>
        <dbReference type="EMBL" id="MBR8536513.1"/>
    </source>
</evidence>
<reference evidence="3" key="1">
    <citation type="journal article" date="2018" name="Int. J. Syst. Evol. Microbiol.">
        <title>Carboxylicivirga sediminis sp. nov., isolated from coastal sediment.</title>
        <authorList>
            <person name="Wang F.Q."/>
            <person name="Ren L.H."/>
            <person name="Zou R.J."/>
            <person name="Sun Y.Z."/>
            <person name="Liu X.J."/>
            <person name="Jiang F."/>
            <person name="Liu L.J."/>
        </authorList>
    </citation>
    <scope>NUCLEOTIDE SEQUENCE</scope>
    <source>
        <strain evidence="3">JR1</strain>
    </source>
</reference>
<evidence type="ECO:0000313" key="4">
    <source>
        <dbReference type="Proteomes" id="UP000679220"/>
    </source>
</evidence>
<protein>
    <submittedName>
        <fullName evidence="3">CBS domain-containing protein</fullName>
    </submittedName>
</protein>
<proteinExistence type="predicted"/>
<accession>A0A941F5Y4</accession>
<dbReference type="SUPFAM" id="SSF54631">
    <property type="entry name" value="CBS-domain pair"/>
    <property type="match status" value="1"/>
</dbReference>
<organism evidence="3 4">
    <name type="scientific">Carboxylicivirga sediminis</name>
    <dbReference type="NCBI Taxonomy" id="2006564"/>
    <lineage>
        <taxon>Bacteria</taxon>
        <taxon>Pseudomonadati</taxon>
        <taxon>Bacteroidota</taxon>
        <taxon>Bacteroidia</taxon>
        <taxon>Marinilabiliales</taxon>
        <taxon>Marinilabiliaceae</taxon>
        <taxon>Carboxylicivirga</taxon>
    </lineage>
</organism>
<reference evidence="3" key="2">
    <citation type="submission" date="2021-04" db="EMBL/GenBank/DDBJ databases">
        <authorList>
            <person name="Zhang T."/>
            <person name="Zhang Y."/>
            <person name="Lu D."/>
            <person name="Zuo D."/>
            <person name="Du Z."/>
        </authorList>
    </citation>
    <scope>NUCLEOTIDE SEQUENCE</scope>
    <source>
        <strain evidence="3">JR1</strain>
    </source>
</reference>